<keyword evidence="3" id="KW-0804">Transcription</keyword>
<feature type="compositionally biased region" description="Low complexity" evidence="4">
    <location>
        <begin position="193"/>
        <end position="202"/>
    </location>
</feature>
<proteinExistence type="inferred from homology"/>
<evidence type="ECO:0000313" key="7">
    <source>
        <dbReference type="Proteomes" id="UP000807115"/>
    </source>
</evidence>
<dbReference type="SUPFAM" id="SSF47459">
    <property type="entry name" value="HLH, helix-loop-helix DNA-binding domain"/>
    <property type="match status" value="1"/>
</dbReference>
<feature type="region of interest" description="Disordered" evidence="4">
    <location>
        <begin position="94"/>
        <end position="113"/>
    </location>
</feature>
<dbReference type="InterPro" id="IPR011598">
    <property type="entry name" value="bHLH_dom"/>
</dbReference>
<dbReference type="PANTHER" id="PTHR45959:SF57">
    <property type="entry name" value="OS12G0632600 PROTEIN"/>
    <property type="match status" value="1"/>
</dbReference>
<sequence>MMDRHMEEDSSTFLQWAMNHLQHHQHPATAAAAAAYQQDGGAGVGARISGGAGDQDAAAAFPSLQVLRASQPQTAVVPASVRVRDLTVQVGDYGGLTNSSSSGDSPGAGAGAAMDHDAVAAAWSPHTARSRTTGLGGGSNSRPVSWNFSAASALPADDRGAVAVALPDATAAVARVQQRAASASAGRRGGSAGPSAAATSPGPVQDHIIAERRRREKINQRFIELSTVIPGLKKMDKATILGDAVKYVRELQEKVKGLEEDGAAGGSGSIQSAVLVTKQQCHMSEDEAMASSHGGSGGADGGMQLPEIEARLSERSVLLRIHCYSARGLLVRVISEVEQMQLSITHTNVMPFPASTAIITITAKVVLPQGYLLRDPRINMCTSVDTEVEEGFNATVDEIVRRINSALRQHYSSSSEETRG</sequence>
<dbReference type="PROSITE" id="PS50888">
    <property type="entry name" value="BHLH"/>
    <property type="match status" value="1"/>
</dbReference>
<dbReference type="Gene3D" id="4.10.280.10">
    <property type="entry name" value="Helix-loop-helix DNA-binding domain"/>
    <property type="match status" value="1"/>
</dbReference>
<dbReference type="GO" id="GO:0046983">
    <property type="term" value="F:protein dimerization activity"/>
    <property type="evidence" value="ECO:0007669"/>
    <property type="project" value="InterPro"/>
</dbReference>
<dbReference type="AlphaFoldDB" id="A0A921QGU9"/>
<feature type="compositionally biased region" description="Low complexity" evidence="4">
    <location>
        <begin position="99"/>
        <end position="113"/>
    </location>
</feature>
<protein>
    <recommendedName>
        <fullName evidence="5">BHLH domain-containing protein</fullName>
    </recommendedName>
</protein>
<dbReference type="Proteomes" id="UP000807115">
    <property type="component" value="Chromosome 8"/>
</dbReference>
<feature type="region of interest" description="Disordered" evidence="4">
    <location>
        <begin position="122"/>
        <end position="142"/>
    </location>
</feature>
<keyword evidence="2" id="KW-0805">Transcription regulation</keyword>
<gene>
    <name evidence="6" type="ORF">BDA96_08G203700</name>
</gene>
<feature type="domain" description="BHLH" evidence="5">
    <location>
        <begin position="202"/>
        <end position="251"/>
    </location>
</feature>
<name>A0A921QGU9_SORBI</name>
<dbReference type="InterPro" id="IPR036638">
    <property type="entry name" value="HLH_DNA-bd_sf"/>
</dbReference>
<feature type="region of interest" description="Disordered" evidence="4">
    <location>
        <begin position="182"/>
        <end position="204"/>
    </location>
</feature>
<evidence type="ECO:0000256" key="3">
    <source>
        <dbReference type="ARBA" id="ARBA00023163"/>
    </source>
</evidence>
<dbReference type="SMART" id="SM00353">
    <property type="entry name" value="HLH"/>
    <property type="match status" value="1"/>
</dbReference>
<dbReference type="EMBL" id="CM027687">
    <property type="protein sequence ID" value="KAG0521925.1"/>
    <property type="molecule type" value="Genomic_DNA"/>
</dbReference>
<comment type="caution">
    <text evidence="6">The sequence shown here is derived from an EMBL/GenBank/DDBJ whole genome shotgun (WGS) entry which is preliminary data.</text>
</comment>
<reference evidence="6" key="1">
    <citation type="journal article" date="2019" name="BMC Genomics">
        <title>A new reference genome for Sorghum bicolor reveals high levels of sequence similarity between sweet and grain genotypes: implications for the genetics of sugar metabolism.</title>
        <authorList>
            <person name="Cooper E.A."/>
            <person name="Brenton Z.W."/>
            <person name="Flinn B.S."/>
            <person name="Jenkins J."/>
            <person name="Shu S."/>
            <person name="Flowers D."/>
            <person name="Luo F."/>
            <person name="Wang Y."/>
            <person name="Xia P."/>
            <person name="Barry K."/>
            <person name="Daum C."/>
            <person name="Lipzen A."/>
            <person name="Yoshinaga Y."/>
            <person name="Schmutz J."/>
            <person name="Saski C."/>
            <person name="Vermerris W."/>
            <person name="Kresovich S."/>
        </authorList>
    </citation>
    <scope>NUCLEOTIDE SEQUENCE</scope>
</reference>
<evidence type="ECO:0000256" key="1">
    <source>
        <dbReference type="ARBA" id="ARBA00005510"/>
    </source>
</evidence>
<dbReference type="Pfam" id="PF00010">
    <property type="entry name" value="HLH"/>
    <property type="match status" value="1"/>
</dbReference>
<evidence type="ECO:0000259" key="5">
    <source>
        <dbReference type="PROSITE" id="PS50888"/>
    </source>
</evidence>
<evidence type="ECO:0000313" key="6">
    <source>
        <dbReference type="EMBL" id="KAG0521924.1"/>
    </source>
</evidence>
<evidence type="ECO:0000256" key="4">
    <source>
        <dbReference type="SAM" id="MobiDB-lite"/>
    </source>
</evidence>
<dbReference type="EMBL" id="CM027687">
    <property type="protein sequence ID" value="KAG0521924.1"/>
    <property type="molecule type" value="Genomic_DNA"/>
</dbReference>
<dbReference type="InterPro" id="IPR052610">
    <property type="entry name" value="bHLH_transcription_regulator"/>
</dbReference>
<dbReference type="PANTHER" id="PTHR45959">
    <property type="entry name" value="BHLH TRANSCRIPTION FACTOR"/>
    <property type="match status" value="1"/>
</dbReference>
<evidence type="ECO:0000256" key="2">
    <source>
        <dbReference type="ARBA" id="ARBA00023015"/>
    </source>
</evidence>
<organism evidence="6 7">
    <name type="scientific">Sorghum bicolor</name>
    <name type="common">Sorghum</name>
    <name type="synonym">Sorghum vulgare</name>
    <dbReference type="NCBI Taxonomy" id="4558"/>
    <lineage>
        <taxon>Eukaryota</taxon>
        <taxon>Viridiplantae</taxon>
        <taxon>Streptophyta</taxon>
        <taxon>Embryophyta</taxon>
        <taxon>Tracheophyta</taxon>
        <taxon>Spermatophyta</taxon>
        <taxon>Magnoliopsida</taxon>
        <taxon>Liliopsida</taxon>
        <taxon>Poales</taxon>
        <taxon>Poaceae</taxon>
        <taxon>PACMAD clade</taxon>
        <taxon>Panicoideae</taxon>
        <taxon>Andropogonodae</taxon>
        <taxon>Andropogoneae</taxon>
        <taxon>Sorghinae</taxon>
        <taxon>Sorghum</taxon>
    </lineage>
</organism>
<accession>A0A921QGU9</accession>
<comment type="similarity">
    <text evidence="1">Belongs to the bHLH protein family.</text>
</comment>
<reference evidence="6" key="2">
    <citation type="submission" date="2020-10" db="EMBL/GenBank/DDBJ databases">
        <authorList>
            <person name="Cooper E.A."/>
            <person name="Brenton Z.W."/>
            <person name="Flinn B.S."/>
            <person name="Jenkins J."/>
            <person name="Shu S."/>
            <person name="Flowers D."/>
            <person name="Luo F."/>
            <person name="Wang Y."/>
            <person name="Xia P."/>
            <person name="Barry K."/>
            <person name="Daum C."/>
            <person name="Lipzen A."/>
            <person name="Yoshinaga Y."/>
            <person name="Schmutz J."/>
            <person name="Saski C."/>
            <person name="Vermerris W."/>
            <person name="Kresovich S."/>
        </authorList>
    </citation>
    <scope>NUCLEOTIDE SEQUENCE</scope>
</reference>